<dbReference type="AlphaFoldDB" id="A0A0W4ZCM8"/>
<dbReference type="Proteomes" id="UP000053447">
    <property type="component" value="Unassembled WGS sequence"/>
</dbReference>
<keyword evidence="2" id="KW-1185">Reference proteome</keyword>
<accession>A0A0W4ZCM8</accession>
<comment type="caution">
    <text evidence="1">The sequence shown here is derived from an EMBL/GenBank/DDBJ whole genome shotgun (WGS) entry which is preliminary data.</text>
</comment>
<sequence>MFKRFTLFYKFILLTSDSIGINDIFIKRNKTSIFFDKECAILKKLVNTNTFIYNNKKKFLNEKSINDKLIILFKCLYKIIFKINIKLSNQR</sequence>
<dbReference type="VEuPathDB" id="FungiDB:T551_03641"/>
<organism evidence="1 2">
    <name type="scientific">Pneumocystis jirovecii (strain RU7)</name>
    <name type="common">Human pneumocystis pneumonia agent</name>
    <dbReference type="NCBI Taxonomy" id="1408657"/>
    <lineage>
        <taxon>Eukaryota</taxon>
        <taxon>Fungi</taxon>
        <taxon>Dikarya</taxon>
        <taxon>Ascomycota</taxon>
        <taxon>Taphrinomycotina</taxon>
        <taxon>Pneumocystomycetes</taxon>
        <taxon>Pneumocystaceae</taxon>
        <taxon>Pneumocystis</taxon>
    </lineage>
</organism>
<dbReference type="EMBL" id="LFWA01000019">
    <property type="protein sequence ID" value="KTW26069.1"/>
    <property type="molecule type" value="Genomic_DNA"/>
</dbReference>
<gene>
    <name evidence="1" type="ORF">T551_03641</name>
</gene>
<dbReference type="RefSeq" id="XP_018227914.1">
    <property type="nucleotide sequence ID" value="XM_018375904.1"/>
</dbReference>
<evidence type="ECO:0000313" key="2">
    <source>
        <dbReference type="Proteomes" id="UP000053447"/>
    </source>
</evidence>
<proteinExistence type="predicted"/>
<dbReference type="GeneID" id="28942159"/>
<name>A0A0W4ZCM8_PNEJ7</name>
<evidence type="ECO:0000313" key="1">
    <source>
        <dbReference type="EMBL" id="KTW26069.1"/>
    </source>
</evidence>
<reference evidence="2" key="1">
    <citation type="journal article" date="2016" name="Nat. Commun.">
        <title>Genome analysis of three Pneumocystis species reveals adaptation mechanisms to life exclusively in mammalian hosts.</title>
        <authorList>
            <person name="Ma L."/>
            <person name="Chen Z."/>
            <person name="Huang D.W."/>
            <person name="Kutty G."/>
            <person name="Ishihara M."/>
            <person name="Wang H."/>
            <person name="Abouelleil A."/>
            <person name="Bishop L."/>
            <person name="Davey E."/>
            <person name="Deng R."/>
            <person name="Deng X."/>
            <person name="Fan L."/>
            <person name="Fantoni G."/>
            <person name="Fitzgerald M."/>
            <person name="Gogineni E."/>
            <person name="Goldberg J.M."/>
            <person name="Handley G."/>
            <person name="Hu X."/>
            <person name="Huber C."/>
            <person name="Jiao X."/>
            <person name="Jones K."/>
            <person name="Levin J.Z."/>
            <person name="Liu Y."/>
            <person name="Macdonald P."/>
            <person name="Melnikov A."/>
            <person name="Raley C."/>
            <person name="Sassi M."/>
            <person name="Sherman B.T."/>
            <person name="Song X."/>
            <person name="Sykes S."/>
            <person name="Tran B."/>
            <person name="Walsh L."/>
            <person name="Xia Y."/>
            <person name="Yang J."/>
            <person name="Young S."/>
            <person name="Zeng Q."/>
            <person name="Zheng X."/>
            <person name="Stephens R."/>
            <person name="Nusbaum C."/>
            <person name="Birren B.W."/>
            <person name="Azadi P."/>
            <person name="Lempicki R.A."/>
            <person name="Cuomo C.A."/>
            <person name="Kovacs J.A."/>
        </authorList>
    </citation>
    <scope>NUCLEOTIDE SEQUENCE [LARGE SCALE GENOMIC DNA]</scope>
    <source>
        <strain evidence="2">RU7</strain>
    </source>
</reference>
<protein>
    <submittedName>
        <fullName evidence="1">Uncharacterized protein</fullName>
    </submittedName>
</protein>